<evidence type="ECO:0000256" key="1">
    <source>
        <dbReference type="SAM" id="Phobius"/>
    </source>
</evidence>
<feature type="domain" description="SSD" evidence="2">
    <location>
        <begin position="334"/>
        <end position="485"/>
    </location>
</feature>
<dbReference type="EMBL" id="FQTY01000013">
    <property type="protein sequence ID" value="SHE96635.1"/>
    <property type="molecule type" value="Genomic_DNA"/>
</dbReference>
<proteinExistence type="predicted"/>
<protein>
    <submittedName>
        <fullName evidence="3">Hydrophobic/amphiphilic exporter-1, HAE1 family</fullName>
    </submittedName>
</protein>
<feature type="transmembrane region" description="Helical" evidence="1">
    <location>
        <begin position="357"/>
        <end position="376"/>
    </location>
</feature>
<dbReference type="Proteomes" id="UP000184114">
    <property type="component" value="Unassembled WGS sequence"/>
</dbReference>
<dbReference type="Gene3D" id="3.30.70.1430">
    <property type="entry name" value="Multidrug efflux transporter AcrB pore domain"/>
    <property type="match status" value="2"/>
</dbReference>
<dbReference type="SUPFAM" id="SSF82693">
    <property type="entry name" value="Multidrug efflux transporter AcrB pore domain, PN1, PN2, PC1 and PC2 subdomains"/>
    <property type="match status" value="3"/>
</dbReference>
<evidence type="ECO:0000313" key="4">
    <source>
        <dbReference type="Proteomes" id="UP000184114"/>
    </source>
</evidence>
<feature type="transmembrane region" description="Helical" evidence="1">
    <location>
        <begin position="957"/>
        <end position="976"/>
    </location>
</feature>
<accession>A0A1M4XT60</accession>
<keyword evidence="1" id="KW-0812">Transmembrane</keyword>
<dbReference type="PANTHER" id="PTHR32063:SF0">
    <property type="entry name" value="SWARMING MOTILITY PROTEIN SWRC"/>
    <property type="match status" value="1"/>
</dbReference>
<dbReference type="InterPro" id="IPR027463">
    <property type="entry name" value="AcrB_DN_DC_subdom"/>
</dbReference>
<feature type="transmembrane region" description="Helical" evidence="1">
    <location>
        <begin position="12"/>
        <end position="34"/>
    </location>
</feature>
<dbReference type="SUPFAM" id="SSF82866">
    <property type="entry name" value="Multidrug efflux transporter AcrB transmembrane domain"/>
    <property type="match status" value="2"/>
</dbReference>
<gene>
    <name evidence="3" type="ORF">SAMN02745784_02371</name>
</gene>
<dbReference type="STRING" id="1123404.SAMN02745784_02371"/>
<feature type="transmembrane region" description="Helical" evidence="1">
    <location>
        <begin position="859"/>
        <end position="878"/>
    </location>
</feature>
<keyword evidence="4" id="KW-1185">Reference proteome</keyword>
<dbReference type="SUPFAM" id="SSF82714">
    <property type="entry name" value="Multidrug efflux transporter AcrB TolC docking domain, DN and DC subdomains"/>
    <property type="match status" value="2"/>
</dbReference>
<evidence type="ECO:0000259" key="2">
    <source>
        <dbReference type="PROSITE" id="PS50156"/>
    </source>
</evidence>
<feature type="transmembrane region" description="Helical" evidence="1">
    <location>
        <begin position="331"/>
        <end position="350"/>
    </location>
</feature>
<feature type="transmembrane region" description="Helical" evidence="1">
    <location>
        <begin position="428"/>
        <end position="448"/>
    </location>
</feature>
<dbReference type="PANTHER" id="PTHR32063">
    <property type="match status" value="1"/>
</dbReference>
<dbReference type="Gene3D" id="1.20.1640.10">
    <property type="entry name" value="Multidrug efflux transporter AcrB transmembrane domain"/>
    <property type="match status" value="2"/>
</dbReference>
<keyword evidence="1" id="KW-1133">Transmembrane helix</keyword>
<sequence length="1035" mass="112049">MNLSSFAVKRPVTITMMVLVVVIFGAISLAGLPIDLYPEIEIPVAIVSTSYSGAGPQEIENLITKRIEGAIATVGNIDTINSISSQGSSIVIAQFNTGTNMDFATLEMREKVDLVKGALPDDATQPMVIKIDPNSMPIVQIALSTNGSLSSLQSLAEDNFKQRFERLEGVASVDIGGGLTDEIEVSVDIARLSRYGLSINQLNQLLSAANTNLPGGVVENGEQDLTIRVIGEFNSIDEIRDMPITLNTGSIITLKDIAKVELKNKDITGISRTNGEDSINISIKKQSGKNTVQVADLVSREVEKLKKDYPDVKINIVIDTSTIIRDSINNVIDNVIVGSIFAIAVLYIFLKNIRSTLIVGVSIPISLIASFILLYFNKITLNMMTLGGLALAVGMLVDSAIVVLENIYRYRVEGYSKKEAAIKGAKEVGLSIMASTLTTIAVFLPIVFVDGMVGILFKDFAMTVTLSLTASLVVALTFIPMLSSKILTIDDTEGKKKRLDFIYKAFDNLFEKIENKYKSLLELGLKRRKTTIAISVIVFVLSVVSLAGVGMEFFPVTDEGSMTINISLPLGSNIYQVDEITKIVEEKITEIPEIDVIFANVTSGGFGSHSINTGNSGSISVNLVKLRERKRSTKEVAEEVRKITKDIPGAEITVTESSNMGMAGSSAPVSISIKGDELEVLEKISNDFKDIIESVEGTRDVKTSLSDAVPEVEIQVNKENAAIYGLTTSQIASAIRGGASGTIVAKYKDEGDELDIVVRATEDITESLSNLGQLDITTPSGINIPISQVADISIVKGPIQINREDQERVVTVTSQITGRDLRSISLDIEKEIKNYEFPSGYSYKIGGENEQMIDAFKQLLLALILAIILIYMVMAAQFESLINPFIIMFTIPLAFGGGLLGLFITRKSFGVTAFIGIIMLAGIVVNNGIVLIDYINTLRQEGKERFEAITTAGPIRLRPILMTTLTTILGLVPLALGIGEGAEMQAPMAVVVISGLTLSTVLTLVFVPVLYTVFDDFSIKMKSRIKRLRKSNSNV</sequence>
<dbReference type="InterPro" id="IPR000731">
    <property type="entry name" value="SSD"/>
</dbReference>
<feature type="transmembrane region" description="Helical" evidence="1">
    <location>
        <begin position="988"/>
        <end position="1014"/>
    </location>
</feature>
<reference evidence="4" key="1">
    <citation type="submission" date="2016-11" db="EMBL/GenBank/DDBJ databases">
        <authorList>
            <person name="Varghese N."/>
            <person name="Submissions S."/>
        </authorList>
    </citation>
    <scope>NUCLEOTIDE SEQUENCE [LARGE SCALE GENOMIC DNA]</scope>
    <source>
        <strain evidence="4">DSM 18095</strain>
    </source>
</reference>
<dbReference type="Gene3D" id="3.30.70.1440">
    <property type="entry name" value="Multidrug efflux transporter AcrB pore domain"/>
    <property type="match status" value="1"/>
</dbReference>
<dbReference type="Gene3D" id="3.30.2090.10">
    <property type="entry name" value="Multidrug efflux transporter AcrB TolC docking domain, DN and DC subdomains"/>
    <property type="match status" value="2"/>
</dbReference>
<dbReference type="RefSeq" id="WP_072976527.1">
    <property type="nucleotide sequence ID" value="NZ_FQTY01000013.1"/>
</dbReference>
<dbReference type="InterPro" id="IPR001036">
    <property type="entry name" value="Acrflvin-R"/>
</dbReference>
<dbReference type="PROSITE" id="PS50156">
    <property type="entry name" value="SSD"/>
    <property type="match status" value="1"/>
</dbReference>
<dbReference type="GO" id="GO:0005886">
    <property type="term" value="C:plasma membrane"/>
    <property type="evidence" value="ECO:0007669"/>
    <property type="project" value="TreeGrafter"/>
</dbReference>
<evidence type="ECO:0000313" key="3">
    <source>
        <dbReference type="EMBL" id="SHE96635.1"/>
    </source>
</evidence>
<feature type="transmembrane region" description="Helical" evidence="1">
    <location>
        <begin position="532"/>
        <end position="554"/>
    </location>
</feature>
<feature type="transmembrane region" description="Helical" evidence="1">
    <location>
        <begin position="388"/>
        <end position="408"/>
    </location>
</feature>
<dbReference type="AlphaFoldDB" id="A0A1M4XT60"/>
<organism evidence="3 4">
    <name type="scientific">Tissierella praeacuta DSM 18095</name>
    <dbReference type="NCBI Taxonomy" id="1123404"/>
    <lineage>
        <taxon>Bacteria</taxon>
        <taxon>Bacillati</taxon>
        <taxon>Bacillota</taxon>
        <taxon>Tissierellia</taxon>
        <taxon>Tissierellales</taxon>
        <taxon>Tissierellaceae</taxon>
        <taxon>Tissierella</taxon>
    </lineage>
</organism>
<dbReference type="Gene3D" id="3.30.70.1320">
    <property type="entry name" value="Multidrug efflux transporter AcrB pore domain like"/>
    <property type="match status" value="1"/>
</dbReference>
<name>A0A1M4XT60_9FIRM</name>
<dbReference type="PRINTS" id="PR00702">
    <property type="entry name" value="ACRIFLAVINRP"/>
</dbReference>
<feature type="transmembrane region" description="Helical" evidence="1">
    <location>
        <begin position="885"/>
        <end position="905"/>
    </location>
</feature>
<dbReference type="Pfam" id="PF00873">
    <property type="entry name" value="ACR_tran"/>
    <property type="match status" value="1"/>
</dbReference>
<dbReference type="GO" id="GO:0042910">
    <property type="term" value="F:xenobiotic transmembrane transporter activity"/>
    <property type="evidence" value="ECO:0007669"/>
    <property type="project" value="TreeGrafter"/>
</dbReference>
<feature type="transmembrane region" description="Helical" evidence="1">
    <location>
        <begin position="911"/>
        <end position="936"/>
    </location>
</feature>
<dbReference type="GeneID" id="90993849"/>
<keyword evidence="1" id="KW-0472">Membrane</keyword>
<feature type="transmembrane region" description="Helical" evidence="1">
    <location>
        <begin position="460"/>
        <end position="479"/>
    </location>
</feature>